<dbReference type="PANTHER" id="PTHR31388">
    <property type="entry name" value="PEROXIDASE 72-RELATED"/>
    <property type="match status" value="1"/>
</dbReference>
<comment type="cofactor">
    <cofactor evidence="15 18">
        <name>Ca(2+)</name>
        <dbReference type="ChEBI" id="CHEBI:29108"/>
    </cofactor>
    <text evidence="15 18">Binds 2 calcium ions per subunit.</text>
</comment>
<feature type="binding site" evidence="15">
    <location>
        <position position="77"/>
    </location>
    <ligand>
        <name>Ca(2+)</name>
        <dbReference type="ChEBI" id="CHEBI:29108"/>
        <label>1</label>
    </ligand>
</feature>
<keyword evidence="18" id="KW-0376">Hydrogen peroxide</keyword>
<keyword evidence="7 15" id="KW-0479">Metal-binding</keyword>
<dbReference type="AlphaFoldDB" id="A0AAV2D7I2"/>
<dbReference type="PROSITE" id="PS00435">
    <property type="entry name" value="PEROXIDASE_1"/>
    <property type="match status" value="1"/>
</dbReference>
<name>A0AAV2D7I2_9ROSI</name>
<keyword evidence="21" id="KW-1185">Reference proteome</keyword>
<evidence type="ECO:0000256" key="12">
    <source>
        <dbReference type="ARBA" id="ARBA00023180"/>
    </source>
</evidence>
<evidence type="ECO:0000256" key="17">
    <source>
        <dbReference type="PIRSR" id="PIRSR600823-5"/>
    </source>
</evidence>
<dbReference type="SUPFAM" id="SSF48113">
    <property type="entry name" value="Heme-dependent peroxidases"/>
    <property type="match status" value="1"/>
</dbReference>
<dbReference type="GO" id="GO:0006979">
    <property type="term" value="P:response to oxidative stress"/>
    <property type="evidence" value="ECO:0007669"/>
    <property type="project" value="UniProtKB-UniRule"/>
</dbReference>
<dbReference type="InterPro" id="IPR019793">
    <property type="entry name" value="Peroxidases_heam-ligand_BS"/>
</dbReference>
<evidence type="ECO:0000256" key="16">
    <source>
        <dbReference type="PIRSR" id="PIRSR600823-4"/>
    </source>
</evidence>
<dbReference type="PROSITE" id="PS00436">
    <property type="entry name" value="PEROXIDASE_2"/>
    <property type="match status" value="1"/>
</dbReference>
<dbReference type="Proteomes" id="UP001497516">
    <property type="component" value="Chromosome 2"/>
</dbReference>
<comment type="similarity">
    <text evidence="3">Belongs to the peroxidase family. Ascorbate peroxidase subfamily.</text>
</comment>
<comment type="function">
    <text evidence="2">Removal of H(2)O(2), oxidation of toxic reductants, biosynthesis and degradation of lignin, suberization, auxin catabolism, response to environmental stresses such as wounding, pathogen attack and oxidative stress. These functions might be dependent on each isozyme/isoform in each plant tissue.</text>
</comment>
<organism evidence="20 21">
    <name type="scientific">Linum trigynum</name>
    <dbReference type="NCBI Taxonomy" id="586398"/>
    <lineage>
        <taxon>Eukaryota</taxon>
        <taxon>Viridiplantae</taxon>
        <taxon>Streptophyta</taxon>
        <taxon>Embryophyta</taxon>
        <taxon>Tracheophyta</taxon>
        <taxon>Spermatophyta</taxon>
        <taxon>Magnoliopsida</taxon>
        <taxon>eudicotyledons</taxon>
        <taxon>Gunneridae</taxon>
        <taxon>Pentapetalae</taxon>
        <taxon>rosids</taxon>
        <taxon>fabids</taxon>
        <taxon>Malpighiales</taxon>
        <taxon>Linaceae</taxon>
        <taxon>Linum</taxon>
    </lineage>
</organism>
<proteinExistence type="inferred from homology"/>
<feature type="binding site" evidence="14">
    <location>
        <position position="167"/>
    </location>
    <ligand>
        <name>substrate</name>
    </ligand>
</feature>
<dbReference type="Pfam" id="PF00141">
    <property type="entry name" value="peroxidase"/>
    <property type="match status" value="1"/>
</dbReference>
<dbReference type="FunFam" id="1.10.520.10:FF:000001">
    <property type="entry name" value="Peroxidase"/>
    <property type="match status" value="1"/>
</dbReference>
<dbReference type="PROSITE" id="PS50873">
    <property type="entry name" value="PEROXIDASE_4"/>
    <property type="match status" value="1"/>
</dbReference>
<evidence type="ECO:0000256" key="6">
    <source>
        <dbReference type="ARBA" id="ARBA00022617"/>
    </source>
</evidence>
<feature type="binding site" evidence="15">
    <location>
        <position position="244"/>
    </location>
    <ligand>
        <name>Ca(2+)</name>
        <dbReference type="ChEBI" id="CHEBI:29108"/>
        <label>2</label>
    </ligand>
</feature>
<evidence type="ECO:0000313" key="20">
    <source>
        <dbReference type="EMBL" id="CAL1368535.1"/>
    </source>
</evidence>
<dbReference type="GO" id="GO:0046872">
    <property type="term" value="F:metal ion binding"/>
    <property type="evidence" value="ECO:0007669"/>
    <property type="project" value="UniProtKB-UniRule"/>
</dbReference>
<evidence type="ECO:0000256" key="4">
    <source>
        <dbReference type="ARBA" id="ARBA00012313"/>
    </source>
</evidence>
<evidence type="ECO:0000256" key="10">
    <source>
        <dbReference type="ARBA" id="ARBA00023004"/>
    </source>
</evidence>
<evidence type="ECO:0000256" key="15">
    <source>
        <dbReference type="PIRSR" id="PIRSR600823-3"/>
    </source>
</evidence>
<evidence type="ECO:0000256" key="11">
    <source>
        <dbReference type="ARBA" id="ARBA00023157"/>
    </source>
</evidence>
<feature type="domain" description="Plant heme peroxidase family profile" evidence="19">
    <location>
        <begin position="28"/>
        <end position="324"/>
    </location>
</feature>
<dbReference type="GO" id="GO:0020037">
    <property type="term" value="F:heme binding"/>
    <property type="evidence" value="ECO:0007669"/>
    <property type="project" value="UniProtKB-UniRule"/>
</dbReference>
<evidence type="ECO:0000313" key="21">
    <source>
        <dbReference type="Proteomes" id="UP001497516"/>
    </source>
</evidence>
<keyword evidence="9 18" id="KW-0560">Oxidoreductase</keyword>
<dbReference type="PRINTS" id="PR00461">
    <property type="entry name" value="PLPEROXIDASE"/>
</dbReference>
<dbReference type="EMBL" id="OZ034815">
    <property type="protein sequence ID" value="CAL1368535.1"/>
    <property type="molecule type" value="Genomic_DNA"/>
</dbReference>
<feature type="binding site" description="axial binding residue" evidence="15">
    <location>
        <position position="197"/>
    </location>
    <ligand>
        <name>heme b</name>
        <dbReference type="ChEBI" id="CHEBI:60344"/>
    </ligand>
    <ligandPart>
        <name>Fe</name>
        <dbReference type="ChEBI" id="CHEBI:18248"/>
    </ligandPart>
</feature>
<keyword evidence="11 17" id="KW-1015">Disulfide bond</keyword>
<feature type="active site" description="Proton acceptor" evidence="13">
    <location>
        <position position="69"/>
    </location>
</feature>
<dbReference type="InterPro" id="IPR002016">
    <property type="entry name" value="Haem_peroxidase"/>
</dbReference>
<feature type="disulfide bond" evidence="17">
    <location>
        <begin position="38"/>
        <end position="118"/>
    </location>
</feature>
<dbReference type="Gene3D" id="1.10.420.10">
    <property type="entry name" value="Peroxidase, domain 2"/>
    <property type="match status" value="1"/>
</dbReference>
<keyword evidence="10 15" id="KW-0408">Iron</keyword>
<feature type="binding site" evidence="15">
    <location>
        <position position="198"/>
    </location>
    <ligand>
        <name>Ca(2+)</name>
        <dbReference type="ChEBI" id="CHEBI:29108"/>
        <label>2</label>
    </ligand>
</feature>
<keyword evidence="12" id="KW-0325">Glycoprotein</keyword>
<evidence type="ECO:0000256" key="18">
    <source>
        <dbReference type="RuleBase" id="RU362060"/>
    </source>
</evidence>
<evidence type="ECO:0000256" key="2">
    <source>
        <dbReference type="ARBA" id="ARBA00002322"/>
    </source>
</evidence>
<keyword evidence="5 18" id="KW-0575">Peroxidase</keyword>
<dbReference type="InterPro" id="IPR000823">
    <property type="entry name" value="Peroxidase_pln"/>
</dbReference>
<gene>
    <name evidence="20" type="ORF">LTRI10_LOCUS11619</name>
</gene>
<evidence type="ECO:0000256" key="13">
    <source>
        <dbReference type="PIRSR" id="PIRSR600823-1"/>
    </source>
</evidence>
<sequence>MGGRSCLVAALAVAFLLVVAFAGKSSAQLSTNFYSKSCPKLLTTVRSAVKSAVAKERRMAASLLRLHFHDCFVNGCDGSILLDDTPTFTGEQTARPNNRSVRGFEVVDDIKSKIEKVCPGIVSCADILAIAARDSTVLVKGPNWKVRLGRRDSKTASLAAANSGVIPPPTATLNELITRFQARGLSAKDMVALSGSHTIGQARCVTFRARIYNETNINSNFARTRQERCPSAANSGDDRLAPLDVKTAAFFDNKYYKNLLIQKGLLHSDQILFDGGSTDSLIRSYSKNPKAFAADFAAAMIKMGNIDPLTGSQGEIRKKCGRPNSSS</sequence>
<feature type="binding site" evidence="15">
    <location>
        <position position="75"/>
    </location>
    <ligand>
        <name>Ca(2+)</name>
        <dbReference type="ChEBI" id="CHEBI:29108"/>
        <label>1</label>
    </ligand>
</feature>
<feature type="disulfide bond" evidence="17">
    <location>
        <begin position="204"/>
        <end position="229"/>
    </location>
</feature>
<comment type="catalytic activity">
    <reaction evidence="1 18">
        <text>2 a phenolic donor + H2O2 = 2 a phenolic radical donor + 2 H2O</text>
        <dbReference type="Rhea" id="RHEA:56136"/>
        <dbReference type="ChEBI" id="CHEBI:15377"/>
        <dbReference type="ChEBI" id="CHEBI:16240"/>
        <dbReference type="ChEBI" id="CHEBI:139520"/>
        <dbReference type="ChEBI" id="CHEBI:139521"/>
        <dbReference type="EC" id="1.11.1.7"/>
    </reaction>
</comment>
<evidence type="ECO:0000256" key="5">
    <source>
        <dbReference type="ARBA" id="ARBA00022559"/>
    </source>
</evidence>
<feature type="binding site" evidence="15">
    <location>
        <position position="79"/>
    </location>
    <ligand>
        <name>Ca(2+)</name>
        <dbReference type="ChEBI" id="CHEBI:29108"/>
        <label>1</label>
    </ligand>
</feature>
<protein>
    <recommendedName>
        <fullName evidence="4 18">Peroxidase</fullName>
        <ecNumber evidence="4 18">1.11.1.7</ecNumber>
    </recommendedName>
</protein>
<dbReference type="GO" id="GO:0042744">
    <property type="term" value="P:hydrogen peroxide catabolic process"/>
    <property type="evidence" value="ECO:0007669"/>
    <property type="project" value="UniProtKB-KW"/>
</dbReference>
<feature type="signal peptide" evidence="18">
    <location>
        <begin position="1"/>
        <end position="22"/>
    </location>
</feature>
<feature type="disulfide bond" evidence="17">
    <location>
        <begin position="124"/>
        <end position="320"/>
    </location>
</feature>
<feature type="chain" id="PRO_5043098036" description="Peroxidase" evidence="18">
    <location>
        <begin position="23"/>
        <end position="327"/>
    </location>
</feature>
<dbReference type="GO" id="GO:0005576">
    <property type="term" value="C:extracellular region"/>
    <property type="evidence" value="ECO:0007669"/>
    <property type="project" value="UniProtKB-SubCell"/>
</dbReference>
<dbReference type="PRINTS" id="PR00458">
    <property type="entry name" value="PEROXIDASE"/>
</dbReference>
<dbReference type="FunFam" id="1.10.420.10:FF:000006">
    <property type="entry name" value="Peroxidase"/>
    <property type="match status" value="1"/>
</dbReference>
<evidence type="ECO:0000256" key="3">
    <source>
        <dbReference type="ARBA" id="ARBA00006873"/>
    </source>
</evidence>
<comment type="subcellular location">
    <subcellularLocation>
        <location evidence="18">Secreted</location>
    </subcellularLocation>
</comment>
<feature type="binding site" evidence="15">
    <location>
        <position position="73"/>
    </location>
    <ligand>
        <name>Ca(2+)</name>
        <dbReference type="ChEBI" id="CHEBI:29108"/>
        <label>1</label>
    </ligand>
</feature>
<evidence type="ECO:0000256" key="9">
    <source>
        <dbReference type="ARBA" id="ARBA00023002"/>
    </source>
</evidence>
<keyword evidence="8 15" id="KW-0106">Calcium</keyword>
<reference evidence="20 21" key="1">
    <citation type="submission" date="2024-04" db="EMBL/GenBank/DDBJ databases">
        <authorList>
            <person name="Fracassetti M."/>
        </authorList>
    </citation>
    <scope>NUCLEOTIDE SEQUENCE [LARGE SCALE GENOMIC DNA]</scope>
</reference>
<dbReference type="EC" id="1.11.1.7" evidence="4 18"/>
<keyword evidence="18" id="KW-0732">Signal</keyword>
<evidence type="ECO:0000256" key="8">
    <source>
        <dbReference type="ARBA" id="ARBA00022837"/>
    </source>
</evidence>
<dbReference type="GO" id="GO:0140825">
    <property type="term" value="F:lactoperoxidase activity"/>
    <property type="evidence" value="ECO:0007669"/>
    <property type="project" value="UniProtKB-EC"/>
</dbReference>
<feature type="binding site" evidence="15">
    <location>
        <position position="70"/>
    </location>
    <ligand>
        <name>Ca(2+)</name>
        <dbReference type="ChEBI" id="CHEBI:29108"/>
        <label>1</label>
    </ligand>
</feature>
<evidence type="ECO:0000259" key="19">
    <source>
        <dbReference type="PROSITE" id="PS50873"/>
    </source>
</evidence>
<feature type="disulfide bond" evidence="17">
    <location>
        <begin position="71"/>
        <end position="76"/>
    </location>
</feature>
<feature type="binding site" evidence="15">
    <location>
        <position position="252"/>
    </location>
    <ligand>
        <name>Ca(2+)</name>
        <dbReference type="ChEBI" id="CHEBI:29108"/>
        <label>2</label>
    </ligand>
</feature>
<keyword evidence="6 18" id="KW-0349">Heme</keyword>
<dbReference type="Gene3D" id="1.10.520.10">
    <property type="match status" value="1"/>
</dbReference>
<evidence type="ECO:0000256" key="14">
    <source>
        <dbReference type="PIRSR" id="PIRSR600823-2"/>
    </source>
</evidence>
<comment type="cofactor">
    <cofactor evidence="15 18">
        <name>heme b</name>
        <dbReference type="ChEBI" id="CHEBI:60344"/>
    </cofactor>
    <text evidence="15 18">Binds 1 heme b (iron(II)-protoporphyrin IX) group per subunit.</text>
</comment>
<comment type="similarity">
    <text evidence="18">Belongs to the peroxidase family. Classical plant (class III) peroxidase subfamily.</text>
</comment>
<feature type="binding site" evidence="15">
    <location>
        <position position="91"/>
    </location>
    <ligand>
        <name>Ca(2+)</name>
        <dbReference type="ChEBI" id="CHEBI:29108"/>
        <label>1</label>
    </ligand>
</feature>
<dbReference type="InterPro" id="IPR033905">
    <property type="entry name" value="Secretory_peroxidase"/>
</dbReference>
<evidence type="ECO:0000256" key="1">
    <source>
        <dbReference type="ARBA" id="ARBA00000189"/>
    </source>
</evidence>
<feature type="site" description="Transition state stabilizer" evidence="16">
    <location>
        <position position="65"/>
    </location>
</feature>
<feature type="binding site" evidence="15">
    <location>
        <position position="247"/>
    </location>
    <ligand>
        <name>Ca(2+)</name>
        <dbReference type="ChEBI" id="CHEBI:29108"/>
        <label>2</label>
    </ligand>
</feature>
<dbReference type="CDD" id="cd00693">
    <property type="entry name" value="secretory_peroxidase"/>
    <property type="match status" value="1"/>
</dbReference>
<accession>A0AAV2D7I2</accession>
<evidence type="ECO:0000256" key="7">
    <source>
        <dbReference type="ARBA" id="ARBA00022723"/>
    </source>
</evidence>
<dbReference type="PANTHER" id="PTHR31388:SF144">
    <property type="entry name" value="PEROXIDASE 67-RELATED"/>
    <property type="match status" value="1"/>
</dbReference>
<dbReference type="InterPro" id="IPR010255">
    <property type="entry name" value="Haem_peroxidase_sf"/>
</dbReference>
<keyword evidence="18" id="KW-0964">Secreted</keyword>
<dbReference type="InterPro" id="IPR019794">
    <property type="entry name" value="Peroxidases_AS"/>
</dbReference>